<dbReference type="EMBL" id="KJ459952">
    <property type="protein sequence ID" value="AHY04975.1"/>
    <property type="molecule type" value="Genomic_DNA"/>
</dbReference>
<geneLocation type="mitochondrion" evidence="2"/>
<dbReference type="SUPFAM" id="SSF55608">
    <property type="entry name" value="Homing endonucleases"/>
    <property type="match status" value="1"/>
</dbReference>
<evidence type="ECO:0000259" key="1">
    <source>
        <dbReference type="Pfam" id="PF00961"/>
    </source>
</evidence>
<keyword evidence="2" id="KW-0496">Mitochondrion</keyword>
<proteinExistence type="predicted"/>
<protein>
    <recommendedName>
        <fullName evidence="1">Homing endonuclease LAGLIDADG domain-containing protein</fullName>
    </recommendedName>
</protein>
<organism evidence="2">
    <name type="scientific">Magnusiomyces capitatus</name>
    <dbReference type="NCBI Taxonomy" id="1095183"/>
    <lineage>
        <taxon>Eukaryota</taxon>
        <taxon>Fungi</taxon>
        <taxon>Dikarya</taxon>
        <taxon>Ascomycota</taxon>
        <taxon>Saccharomycotina</taxon>
        <taxon>Dipodascomycetes</taxon>
        <taxon>Dipodascales</taxon>
        <taxon>Dipodascaceae</taxon>
        <taxon>Magnusiomyces</taxon>
    </lineage>
</organism>
<accession>A0A023UN01</accession>
<dbReference type="Pfam" id="PF00961">
    <property type="entry name" value="LAGLIDADG_1"/>
    <property type="match status" value="1"/>
</dbReference>
<dbReference type="PANTHER" id="PTHR36181">
    <property type="entry name" value="INTRON-ENCODED ENDONUCLEASE AI3-RELATED"/>
    <property type="match status" value="1"/>
</dbReference>
<reference evidence="2" key="1">
    <citation type="journal article" date="2014" name="Proc. Natl. Acad. Sci. U.S.A.">
        <title>Massive programmed translational jumping in mitochondria.</title>
        <authorList>
            <person name="Lang B.F."/>
            <person name="Jakubkova M."/>
            <person name="Hegedusova E."/>
            <person name="Daoud R."/>
            <person name="Forget L."/>
            <person name="Brejova B."/>
            <person name="Vinar T."/>
            <person name="Kosa P."/>
            <person name="Fricova D."/>
            <person name="Nebohacova M."/>
            <person name="Griac P."/>
            <person name="Tomaska L."/>
            <person name="Burger G."/>
            <person name="Nosek J."/>
        </authorList>
    </citation>
    <scope>NUCLEOTIDE SEQUENCE</scope>
    <source>
        <strain evidence="2">NRRL Y-17686</strain>
    </source>
</reference>
<dbReference type="Gene3D" id="3.10.28.10">
    <property type="entry name" value="Homing endonucleases"/>
    <property type="match status" value="1"/>
</dbReference>
<dbReference type="InterPro" id="IPR027434">
    <property type="entry name" value="Homing_endonucl"/>
</dbReference>
<dbReference type="RefSeq" id="YP_009029721.1">
    <property type="nucleotide sequence ID" value="NC_024095.1"/>
</dbReference>
<dbReference type="AlphaFoldDB" id="A0A023UN01"/>
<name>A0A023UN01_9ASCO</name>
<dbReference type="PANTHER" id="PTHR36181:SF2">
    <property type="entry name" value="INTRON-ENCODED ENDONUCLEASE AI3-RELATED"/>
    <property type="match status" value="1"/>
</dbReference>
<feature type="domain" description="Homing endonuclease LAGLIDADG" evidence="1">
    <location>
        <begin position="7"/>
        <end position="108"/>
    </location>
</feature>
<dbReference type="InterPro" id="IPR004860">
    <property type="entry name" value="LAGLIDADG_dom"/>
</dbReference>
<feature type="non-terminal residue" evidence="2">
    <location>
        <position position="1"/>
    </location>
</feature>
<evidence type="ECO:0000313" key="2">
    <source>
        <dbReference type="EMBL" id="AHY04975.1"/>
    </source>
</evidence>
<dbReference type="GO" id="GO:0004519">
    <property type="term" value="F:endonuclease activity"/>
    <property type="evidence" value="ECO:0007669"/>
    <property type="project" value="InterPro"/>
</dbReference>
<dbReference type="InterPro" id="IPR051289">
    <property type="entry name" value="LAGLIDADG_Endonuclease"/>
</dbReference>
<dbReference type="GO" id="GO:0005739">
    <property type="term" value="C:mitochondrion"/>
    <property type="evidence" value="ECO:0007669"/>
    <property type="project" value="UniProtKB-ARBA"/>
</dbReference>
<dbReference type="GeneID" id="19351082"/>
<gene>
    <name evidence="2" type="primary">orf241</name>
</gene>
<sequence length="241" mass="28382">DTSDQWLIGFIEAEGSFQFINNKPSFEMSQRMDRNSIITAIAHKLNNLPNIYNIKPTNTLYVNTSNDRMGLLTLYYRATNYIYYILIPYLSSLKWYSRKNTDFQLWIRLLEIKTTGYDNIEKGLNYINDIKATMNRNRYFTNDQIIGEVTNNNNITDQDISNFKPTFALNPYVPFKTLAKATNLNTQLYSVWVYIKIDDKTIYYNTFVSMNYMAKALQLKPHTISKYRDYNKATPNMMLTN</sequence>